<dbReference type="PANTHER" id="PTHR43844">
    <property type="entry name" value="METHIONINE SYNTHASE"/>
    <property type="match status" value="1"/>
</dbReference>
<name>A0ABT8G2W5_9MICO</name>
<comment type="caution">
    <text evidence="2">The sequence shown here is derived from an EMBL/GenBank/DDBJ whole genome shotgun (WGS) entry which is preliminary data.</text>
</comment>
<gene>
    <name evidence="2" type="ORF">QQX04_10855</name>
</gene>
<sequence>MSKLIQTTTAGSLPRTKKLAEANAVRPVSEDGFTYQTSDEFDALLQDAVTDVVKQQVEAGIDIVGDGEFGKAMSPGHDFGAWWSYSFQRTGGLALPDKDAPMPEPVRSSPGNVRLTSMNDRRDWTRFAEAYFDPTSGVLLGDVPYWPEVTGPLTYRGHDLVSADVRHLRAALDANGLQDGFITALAPGSAARIGNTFYKTEEEHIWAWAEVLKEEYKAIVDAGFTLQIDDPSLAESWDQINPEPSVSDYRAFIQTRIDAINHAIEGLPEDKVRLHLCWGSWHGPHTTDLEFAHIADKMLEVNAGEYSFEAANARHEHEWKVWKDVQLPEGKKIVPGIVGHSTNVVEHPDLVAERIVRFAELVGPENVIAATDCGLGGRVHGQIAWAKLESLGEGARRASDLLNG</sequence>
<protein>
    <submittedName>
        <fullName evidence="2">Cobalamin-independent methionine synthase II family protein</fullName>
    </submittedName>
</protein>
<dbReference type="CDD" id="cd03311">
    <property type="entry name" value="CIMS_C_terminal_like"/>
    <property type="match status" value="1"/>
</dbReference>
<dbReference type="InterPro" id="IPR002629">
    <property type="entry name" value="Met_Synth_C/arc"/>
</dbReference>
<dbReference type="PANTHER" id="PTHR43844:SF2">
    <property type="entry name" value="SYNTHASE, VITAMIN-B12 INDEPENDENT, PUTATIVE (AFU_ORTHOLOGUE AFUA_3G12060)-RELATED"/>
    <property type="match status" value="1"/>
</dbReference>
<organism evidence="2 3">
    <name type="scientific">Demequina zhanjiangensis</name>
    <dbReference type="NCBI Taxonomy" id="3051659"/>
    <lineage>
        <taxon>Bacteria</taxon>
        <taxon>Bacillati</taxon>
        <taxon>Actinomycetota</taxon>
        <taxon>Actinomycetes</taxon>
        <taxon>Micrococcales</taxon>
        <taxon>Demequinaceae</taxon>
        <taxon>Demequina</taxon>
    </lineage>
</organism>
<evidence type="ECO:0000259" key="1">
    <source>
        <dbReference type="Pfam" id="PF01717"/>
    </source>
</evidence>
<dbReference type="RefSeq" id="WP_301129084.1">
    <property type="nucleotide sequence ID" value="NZ_JAUHPV010000006.1"/>
</dbReference>
<keyword evidence="3" id="KW-1185">Reference proteome</keyword>
<evidence type="ECO:0000313" key="2">
    <source>
        <dbReference type="EMBL" id="MDN4473491.1"/>
    </source>
</evidence>
<dbReference type="Gene3D" id="3.20.20.210">
    <property type="match status" value="1"/>
</dbReference>
<dbReference type="Proteomes" id="UP001172738">
    <property type="component" value="Unassembled WGS sequence"/>
</dbReference>
<reference evidence="2" key="1">
    <citation type="submission" date="2023-06" db="EMBL/GenBank/DDBJ databases">
        <title>SYSU T00b26.</title>
        <authorList>
            <person name="Gao L."/>
            <person name="Fang B.-Z."/>
            <person name="Li W.-J."/>
        </authorList>
    </citation>
    <scope>NUCLEOTIDE SEQUENCE</scope>
    <source>
        <strain evidence="2">SYSU T00b26</strain>
    </source>
</reference>
<proteinExistence type="predicted"/>
<feature type="domain" description="Cobalamin-independent methionine synthase MetE C-terminal/archaeal" evidence="1">
    <location>
        <begin position="184"/>
        <end position="389"/>
    </location>
</feature>
<dbReference type="SUPFAM" id="SSF51726">
    <property type="entry name" value="UROD/MetE-like"/>
    <property type="match status" value="1"/>
</dbReference>
<accession>A0ABT8G2W5</accession>
<dbReference type="InterPro" id="IPR038071">
    <property type="entry name" value="UROD/MetE-like_sf"/>
</dbReference>
<dbReference type="Pfam" id="PF01717">
    <property type="entry name" value="Meth_synt_2"/>
    <property type="match status" value="1"/>
</dbReference>
<evidence type="ECO:0000313" key="3">
    <source>
        <dbReference type="Proteomes" id="UP001172738"/>
    </source>
</evidence>
<dbReference type="EMBL" id="JAUHPV010000006">
    <property type="protein sequence ID" value="MDN4473491.1"/>
    <property type="molecule type" value="Genomic_DNA"/>
</dbReference>